<gene>
    <name evidence="1" type="ORF">CKALI_03120</name>
</gene>
<dbReference type="Proteomes" id="UP000427071">
    <property type="component" value="Chromosome"/>
</dbReference>
<proteinExistence type="predicted"/>
<dbReference type="RefSeq" id="WP_156191904.1">
    <property type="nucleotide sequence ID" value="NZ_CP046452.1"/>
</dbReference>
<accession>A0A6B8VPL9</accession>
<sequence length="79" mass="9118">MSLRRTPNPNRNHPVHCPYCAGTALFPNEETEFAWKCHDCLRIFEAKFYGQDDPFTRPSLAPSTSEAYQLSLEKHHVVL</sequence>
<dbReference type="EMBL" id="CP046452">
    <property type="protein sequence ID" value="QGU01507.1"/>
    <property type="molecule type" value="Genomic_DNA"/>
</dbReference>
<keyword evidence="2" id="KW-1185">Reference proteome</keyword>
<reference evidence="2" key="1">
    <citation type="submission" date="2019-11" db="EMBL/GenBank/DDBJ databases">
        <title>Complete genome sequence of Corynebacterium kalinowskii 1959, a novel Corynebacterium species isolated from soil of a small paddock in Vilsendorf, Germany.</title>
        <authorList>
            <person name="Schaffert L."/>
            <person name="Ruwe M."/>
            <person name="Milse J."/>
            <person name="Hanuschka K."/>
            <person name="Ortseifen V."/>
            <person name="Droste J."/>
            <person name="Brandt D."/>
            <person name="Schlueter L."/>
            <person name="Kutter Y."/>
            <person name="Vinke S."/>
            <person name="Viehoefer P."/>
            <person name="Jacob L."/>
            <person name="Luebke N.-C."/>
            <person name="Schulte-Berndt E."/>
            <person name="Hain C."/>
            <person name="Linder M."/>
            <person name="Schmidt P."/>
            <person name="Wollenschlaeger L."/>
            <person name="Luttermann T."/>
            <person name="Thieme E."/>
            <person name="Hassa J."/>
            <person name="Haak M."/>
            <person name="Wittchen M."/>
            <person name="Mentz A."/>
            <person name="Persicke M."/>
            <person name="Busche T."/>
            <person name="Ruckert C."/>
        </authorList>
    </citation>
    <scope>NUCLEOTIDE SEQUENCE [LARGE SCALE GENOMIC DNA]</scope>
    <source>
        <strain evidence="2">1959</strain>
    </source>
</reference>
<dbReference type="AlphaFoldDB" id="A0A6B8VPL9"/>
<evidence type="ECO:0000313" key="2">
    <source>
        <dbReference type="Proteomes" id="UP000427071"/>
    </source>
</evidence>
<protein>
    <submittedName>
        <fullName evidence="1">Uncharacterized protein</fullName>
    </submittedName>
</protein>
<evidence type="ECO:0000313" key="1">
    <source>
        <dbReference type="EMBL" id="QGU01507.1"/>
    </source>
</evidence>
<organism evidence="1 2">
    <name type="scientific">Corynebacterium kalinowskii</name>
    <dbReference type="NCBI Taxonomy" id="2675216"/>
    <lineage>
        <taxon>Bacteria</taxon>
        <taxon>Bacillati</taxon>
        <taxon>Actinomycetota</taxon>
        <taxon>Actinomycetes</taxon>
        <taxon>Mycobacteriales</taxon>
        <taxon>Corynebacteriaceae</taxon>
        <taxon>Corynebacterium</taxon>
    </lineage>
</organism>
<dbReference type="KEGG" id="ckw:CKALI_03120"/>
<name>A0A6B8VPL9_9CORY</name>